<feature type="region of interest" description="Disordered" evidence="1">
    <location>
        <begin position="267"/>
        <end position="288"/>
    </location>
</feature>
<dbReference type="InterPro" id="IPR011990">
    <property type="entry name" value="TPR-like_helical_dom_sf"/>
</dbReference>
<evidence type="ECO:0000313" key="3">
    <source>
        <dbReference type="Proteomes" id="UP000236333"/>
    </source>
</evidence>
<dbReference type="PANTHER" id="PTHR47643">
    <property type="entry name" value="TPR DOMAIN PROTEIN (AFU_ORTHOLOGUE AFUA_5G12710)"/>
    <property type="match status" value="1"/>
</dbReference>
<dbReference type="OrthoDB" id="265717at2759"/>
<dbReference type="EMBL" id="PGGS01000083">
    <property type="protein sequence ID" value="PNH09643.1"/>
    <property type="molecule type" value="Genomic_DNA"/>
</dbReference>
<organism evidence="2 3">
    <name type="scientific">Tetrabaena socialis</name>
    <dbReference type="NCBI Taxonomy" id="47790"/>
    <lineage>
        <taxon>Eukaryota</taxon>
        <taxon>Viridiplantae</taxon>
        <taxon>Chlorophyta</taxon>
        <taxon>core chlorophytes</taxon>
        <taxon>Chlorophyceae</taxon>
        <taxon>CS clade</taxon>
        <taxon>Chlamydomonadales</taxon>
        <taxon>Tetrabaenaceae</taxon>
        <taxon>Tetrabaena</taxon>
    </lineage>
</organism>
<gene>
    <name evidence="2" type="ORF">TSOC_003727</name>
</gene>
<dbReference type="Gene3D" id="1.25.40.10">
    <property type="entry name" value="Tetratricopeptide repeat domain"/>
    <property type="match status" value="1"/>
</dbReference>
<dbReference type="Proteomes" id="UP000236333">
    <property type="component" value="Unassembled WGS sequence"/>
</dbReference>
<keyword evidence="3" id="KW-1185">Reference proteome</keyword>
<feature type="compositionally biased region" description="Acidic residues" evidence="1">
    <location>
        <begin position="269"/>
        <end position="288"/>
    </location>
</feature>
<dbReference type="AlphaFoldDB" id="A0A2J8AAZ7"/>
<comment type="caution">
    <text evidence="2">The sequence shown here is derived from an EMBL/GenBank/DDBJ whole genome shotgun (WGS) entry which is preliminary data.</text>
</comment>
<evidence type="ECO:0000313" key="2">
    <source>
        <dbReference type="EMBL" id="PNH09643.1"/>
    </source>
</evidence>
<accession>A0A2J8AAZ7</accession>
<name>A0A2J8AAZ7_9CHLO</name>
<reference evidence="2 3" key="1">
    <citation type="journal article" date="2017" name="Mol. Biol. Evol.">
        <title>The 4-celled Tetrabaena socialis nuclear genome reveals the essential components for genetic control of cell number at the origin of multicellularity in the volvocine lineage.</title>
        <authorList>
            <person name="Featherston J."/>
            <person name="Arakaki Y."/>
            <person name="Hanschen E.R."/>
            <person name="Ferris P.J."/>
            <person name="Michod R.E."/>
            <person name="Olson B.J.S.C."/>
            <person name="Nozaki H."/>
            <person name="Durand P.M."/>
        </authorList>
    </citation>
    <scope>NUCLEOTIDE SEQUENCE [LARGE SCALE GENOMIC DNA]</scope>
    <source>
        <strain evidence="2 3">NIES-571</strain>
    </source>
</reference>
<dbReference type="PANTHER" id="PTHR47643:SF2">
    <property type="entry name" value="TPR DOMAIN PROTEIN (AFU_ORTHOLOGUE AFUA_5G12710)"/>
    <property type="match status" value="1"/>
</dbReference>
<evidence type="ECO:0008006" key="4">
    <source>
        <dbReference type="Google" id="ProtNLM"/>
    </source>
</evidence>
<feature type="region of interest" description="Disordered" evidence="1">
    <location>
        <begin position="154"/>
        <end position="176"/>
    </location>
</feature>
<protein>
    <recommendedName>
        <fullName evidence="4">SET domain-containing protein</fullName>
    </recommendedName>
</protein>
<dbReference type="InterPro" id="IPR053209">
    <property type="entry name" value="Gramillin-biosynth_MTr"/>
</dbReference>
<evidence type="ECO:0000256" key="1">
    <source>
        <dbReference type="SAM" id="MobiDB-lite"/>
    </source>
</evidence>
<proteinExistence type="predicted"/>
<sequence length="288" mass="30221">MSCMSCLLPSSCRGEVSLNWVGSLLTAPLEVRREELRLQYGFTCGCQRCTAEARHAGTPLAELLSATYATCQRLSPQLDGAIQAGDVRAVGARRERLVAMQAEVEAALRVAQPRVNAKTKRWLQASVYDMYDLISLCGDELAAAAALAALVGDEGAPDGESSPSSGAGGGGKRGGMNRRAAAAAATAPVVETESLAVACRVVEGVSPGSDAHAHLSAELVMRCLERFGPAHEEYRQARAGVVRAYGIRYGSVGPEVMEQLVAARLAAEAEGEEDGEEEGEEEEGVEGV</sequence>